<dbReference type="Gene3D" id="3.90.780.10">
    <property type="entry name" value="5'-Nucleotidase, C-terminal domain"/>
    <property type="match status" value="1"/>
</dbReference>
<evidence type="ECO:0000313" key="4">
    <source>
        <dbReference type="Proteomes" id="UP000006044"/>
    </source>
</evidence>
<accession>K0XG12</accession>
<feature type="signal peptide" evidence="1">
    <location>
        <begin position="1"/>
        <end position="27"/>
    </location>
</feature>
<keyword evidence="4" id="KW-1185">Reference proteome</keyword>
<dbReference type="GO" id="GO:0009166">
    <property type="term" value="P:nucleotide catabolic process"/>
    <property type="evidence" value="ECO:0007669"/>
    <property type="project" value="InterPro"/>
</dbReference>
<evidence type="ECO:0000259" key="2">
    <source>
        <dbReference type="Pfam" id="PF02872"/>
    </source>
</evidence>
<dbReference type="Pfam" id="PF02872">
    <property type="entry name" value="5_nucleotid_C"/>
    <property type="match status" value="1"/>
</dbReference>
<dbReference type="AlphaFoldDB" id="K0XG12"/>
<sequence>MKKLNTYCSIGCLSVVLSILSSCSTSRQEFDISYKLIPVDARWDKTPEPLMEQIVDKYKTSVDSIMSIVIGKSSQYMAPGRPETSLTNLSADIIKTEVQRDFGQPIDFAIINTGGIRNPLMQGDITLGEIYSIFPFDNTLCLIKLKGSDVRELLNIVASRNGEAVSKDVHMTIADEKAIEPTINGRPIDDDRIYSIATIDYVANGGDHMTPFLNAIERKNSNTFMRDAVINFIERENREGHTIAPPKGGRIISSNNK</sequence>
<name>K0XG12_9BACT</name>
<dbReference type="STRING" id="742726.HMPREF9448_02212"/>
<dbReference type="InterPro" id="IPR036907">
    <property type="entry name" value="5'-Nucleotdase_C_sf"/>
</dbReference>
<dbReference type="InterPro" id="IPR006179">
    <property type="entry name" value="5_nucleotidase/apyrase"/>
</dbReference>
<dbReference type="eggNOG" id="COG0737">
    <property type="taxonomic scope" value="Bacteria"/>
</dbReference>
<dbReference type="PRINTS" id="PR01607">
    <property type="entry name" value="APYRASEFAMLY"/>
</dbReference>
<dbReference type="HOGENOM" id="CLU_094493_0_0_10"/>
<dbReference type="PANTHER" id="PTHR11575">
    <property type="entry name" value="5'-NUCLEOTIDASE-RELATED"/>
    <property type="match status" value="1"/>
</dbReference>
<dbReference type="OrthoDB" id="4762412at2"/>
<dbReference type="PANTHER" id="PTHR11575:SF24">
    <property type="entry name" value="5'-NUCLEOTIDASE"/>
    <property type="match status" value="1"/>
</dbReference>
<reference evidence="3 4" key="1">
    <citation type="submission" date="2012-08" db="EMBL/GenBank/DDBJ databases">
        <title>The Genome Sequence of Barnesiella intestinihominis YIT 11860.</title>
        <authorList>
            <consortium name="The Broad Institute Genome Sequencing Platform"/>
            <person name="Earl A."/>
            <person name="Ward D."/>
            <person name="Feldgarden M."/>
            <person name="Gevers D."/>
            <person name="Morotomi M."/>
            <person name="Walker B."/>
            <person name="Young S.K."/>
            <person name="Zeng Q."/>
            <person name="Gargeya S."/>
            <person name="Fitzgerald M."/>
            <person name="Haas B."/>
            <person name="Abouelleil A."/>
            <person name="Alvarado L."/>
            <person name="Arachchi H.M."/>
            <person name="Berlin A.M."/>
            <person name="Chapman S.B."/>
            <person name="Goldberg J."/>
            <person name="Griggs A."/>
            <person name="Gujja S."/>
            <person name="Hansen M."/>
            <person name="Howarth C."/>
            <person name="Imamovic A."/>
            <person name="Larimer J."/>
            <person name="McCowen C."/>
            <person name="Montmayeur A."/>
            <person name="Murphy C."/>
            <person name="Neiman D."/>
            <person name="Pearson M."/>
            <person name="Priest M."/>
            <person name="Roberts A."/>
            <person name="Saif S."/>
            <person name="Shea T."/>
            <person name="Sisk P."/>
            <person name="Sykes S."/>
            <person name="Wortman J."/>
            <person name="Nusbaum C."/>
            <person name="Birren B."/>
        </authorList>
    </citation>
    <scope>NUCLEOTIDE SEQUENCE [LARGE SCALE GENOMIC DNA]</scope>
    <source>
        <strain evidence="3 4">YIT 11860</strain>
    </source>
</reference>
<keyword evidence="1" id="KW-0732">Signal</keyword>
<dbReference type="SUPFAM" id="SSF55816">
    <property type="entry name" value="5'-nucleotidase (syn. UDP-sugar hydrolase), C-terminal domain"/>
    <property type="match status" value="1"/>
</dbReference>
<dbReference type="InterPro" id="IPR008334">
    <property type="entry name" value="5'-Nucleotdase_C"/>
</dbReference>
<dbReference type="GeneID" id="77849416"/>
<evidence type="ECO:0000313" key="3">
    <source>
        <dbReference type="EMBL" id="EJZ62860.1"/>
    </source>
</evidence>
<dbReference type="GO" id="GO:0016787">
    <property type="term" value="F:hydrolase activity"/>
    <property type="evidence" value="ECO:0007669"/>
    <property type="project" value="InterPro"/>
</dbReference>
<evidence type="ECO:0000256" key="1">
    <source>
        <dbReference type="SAM" id="SignalP"/>
    </source>
</evidence>
<dbReference type="PROSITE" id="PS51257">
    <property type="entry name" value="PROKAR_LIPOPROTEIN"/>
    <property type="match status" value="1"/>
</dbReference>
<dbReference type="Proteomes" id="UP000006044">
    <property type="component" value="Unassembled WGS sequence"/>
</dbReference>
<organism evidence="3 4">
    <name type="scientific">Barnesiella intestinihominis YIT 11860</name>
    <dbReference type="NCBI Taxonomy" id="742726"/>
    <lineage>
        <taxon>Bacteria</taxon>
        <taxon>Pseudomonadati</taxon>
        <taxon>Bacteroidota</taxon>
        <taxon>Bacteroidia</taxon>
        <taxon>Bacteroidales</taxon>
        <taxon>Barnesiellaceae</taxon>
        <taxon>Barnesiella</taxon>
    </lineage>
</organism>
<feature type="domain" description="5'-Nucleotidase C-terminal" evidence="2">
    <location>
        <begin position="70"/>
        <end position="210"/>
    </location>
</feature>
<dbReference type="EMBL" id="ADLE01000015">
    <property type="protein sequence ID" value="EJZ62860.1"/>
    <property type="molecule type" value="Genomic_DNA"/>
</dbReference>
<comment type="caution">
    <text evidence="3">The sequence shown here is derived from an EMBL/GenBank/DDBJ whole genome shotgun (WGS) entry which is preliminary data.</text>
</comment>
<proteinExistence type="predicted"/>
<feature type="chain" id="PRO_5003841186" description="5'-Nucleotidase C-terminal domain-containing protein" evidence="1">
    <location>
        <begin position="28"/>
        <end position="257"/>
    </location>
</feature>
<protein>
    <recommendedName>
        <fullName evidence="2">5'-Nucleotidase C-terminal domain-containing protein</fullName>
    </recommendedName>
</protein>
<dbReference type="RefSeq" id="WP_008862604.1">
    <property type="nucleotide sequence ID" value="NZ_CAXSYG010000003.1"/>
</dbReference>
<gene>
    <name evidence="3" type="ORF">HMPREF9448_02212</name>
</gene>